<dbReference type="PROSITE" id="PS51257">
    <property type="entry name" value="PROKAR_LIPOPROTEIN"/>
    <property type="match status" value="1"/>
</dbReference>
<organism evidence="2 3">
    <name type="scientific">Nonomuraea rhodomycinica</name>
    <dbReference type="NCBI Taxonomy" id="1712872"/>
    <lineage>
        <taxon>Bacteria</taxon>
        <taxon>Bacillati</taxon>
        <taxon>Actinomycetota</taxon>
        <taxon>Actinomycetes</taxon>
        <taxon>Streptosporangiales</taxon>
        <taxon>Streptosporangiaceae</taxon>
        <taxon>Nonomuraea</taxon>
    </lineage>
</organism>
<evidence type="ECO:0000256" key="1">
    <source>
        <dbReference type="SAM" id="SignalP"/>
    </source>
</evidence>
<keyword evidence="1" id="KW-0732">Signal</keyword>
<proteinExistence type="predicted"/>
<feature type="signal peptide" evidence="1">
    <location>
        <begin position="1"/>
        <end position="24"/>
    </location>
</feature>
<name>A0A7Y6IU21_9ACTN</name>
<accession>A0A7Y6IU21</accession>
<evidence type="ECO:0000313" key="3">
    <source>
        <dbReference type="Proteomes" id="UP000546126"/>
    </source>
</evidence>
<dbReference type="Proteomes" id="UP000546126">
    <property type="component" value="Unassembled WGS sequence"/>
</dbReference>
<dbReference type="AlphaFoldDB" id="A0A7Y6IU21"/>
<protein>
    <submittedName>
        <fullName evidence="2">Uncharacterized protein</fullName>
    </submittedName>
</protein>
<keyword evidence="3" id="KW-1185">Reference proteome</keyword>
<dbReference type="RefSeq" id="WP_175603909.1">
    <property type="nucleotide sequence ID" value="NZ_JABWGO010000009.1"/>
</dbReference>
<gene>
    <name evidence="2" type="ORF">HT134_30335</name>
</gene>
<reference evidence="2 3" key="1">
    <citation type="submission" date="2020-06" db="EMBL/GenBank/DDBJ databases">
        <authorList>
            <person name="Chanama M."/>
        </authorList>
    </citation>
    <scope>NUCLEOTIDE SEQUENCE [LARGE SCALE GENOMIC DNA]</scope>
    <source>
        <strain evidence="2 3">TBRC6557</strain>
    </source>
</reference>
<feature type="chain" id="PRO_5039259781" evidence="1">
    <location>
        <begin position="25"/>
        <end position="297"/>
    </location>
</feature>
<dbReference type="EMBL" id="JABWGO010000009">
    <property type="protein sequence ID" value="NUW44392.1"/>
    <property type="molecule type" value="Genomic_DNA"/>
</dbReference>
<sequence length="297" mass="32601">MSVRLKIAALVLVVAASGCSAATAGPPAESRARAASAMHVPPPGEEARALAVPFDAYNFSPAEIMTIEAAQDLLIRDCMRGQGMEWRLLPLPAEADVEPPNRRRYGVIEPRIARLFGYHAPPDRPSVARYDTERNDRLTRLSPAARRAAYGDPGGDANGCSGEAEAHLAKDTQKVDASLFNTLVRQTFEESQRDGNVVRAFRAWSACMRNKGFPYPDPIAAVTDDRWLNTQQPSRQEIIAAEADVSCKKDGDLVATWAAAEERIQRDVVLAHAEYFRTLKTHKDRQLGAARRLLARG</sequence>
<comment type="caution">
    <text evidence="2">The sequence shown here is derived from an EMBL/GenBank/DDBJ whole genome shotgun (WGS) entry which is preliminary data.</text>
</comment>
<evidence type="ECO:0000313" key="2">
    <source>
        <dbReference type="EMBL" id="NUW44392.1"/>
    </source>
</evidence>